<feature type="domain" description="Acetyl-CoA hydrolase/transferase C-terminal" evidence="5">
    <location>
        <begin position="277"/>
        <end position="433"/>
    </location>
</feature>
<dbReference type="GO" id="GO:0019605">
    <property type="term" value="P:butyrate metabolic process"/>
    <property type="evidence" value="ECO:0007669"/>
    <property type="project" value="UniProtKB-UniRule"/>
</dbReference>
<comment type="catalytic activity">
    <reaction evidence="3">
        <text>butanoate + acetyl-CoA = butanoyl-CoA + acetate</text>
        <dbReference type="Rhea" id="RHEA:30071"/>
        <dbReference type="ChEBI" id="CHEBI:17968"/>
        <dbReference type="ChEBI" id="CHEBI:30089"/>
        <dbReference type="ChEBI" id="CHEBI:57288"/>
        <dbReference type="ChEBI" id="CHEBI:57371"/>
    </reaction>
</comment>
<feature type="active site" description="5-glutamyl coenzyme A thioester intermediate" evidence="3">
    <location>
        <position position="243"/>
    </location>
</feature>
<gene>
    <name evidence="6" type="ORF">LZ24_02073</name>
</gene>
<accession>A0A562RPX8</accession>
<dbReference type="GO" id="GO:0005737">
    <property type="term" value="C:cytoplasm"/>
    <property type="evidence" value="ECO:0007669"/>
    <property type="project" value="UniProtKB-SubCell"/>
</dbReference>
<dbReference type="InterPro" id="IPR037171">
    <property type="entry name" value="NagB/RpiA_transferase-like"/>
</dbReference>
<keyword evidence="3" id="KW-0443">Lipid metabolism</keyword>
<evidence type="ECO:0000313" key="7">
    <source>
        <dbReference type="Proteomes" id="UP000318307"/>
    </source>
</evidence>
<evidence type="ECO:0000256" key="1">
    <source>
        <dbReference type="ARBA" id="ARBA00009632"/>
    </source>
</evidence>
<feature type="domain" description="Acetyl-CoA hydrolase/transferase N-terminal" evidence="4">
    <location>
        <begin position="7"/>
        <end position="185"/>
    </location>
</feature>
<keyword evidence="2 3" id="KW-0808">Transferase</keyword>
<comment type="caution">
    <text evidence="6">The sequence shown here is derived from an EMBL/GenBank/DDBJ whole genome shotgun (WGS) entry which is preliminary data.</text>
</comment>
<sequence length="458" mass="50614">MSSYLVSYNKKMRSPGQAVAEVKSGNWVDYGNFACAPLTLDAALAERVNELEDVKVRAMTFPGLAAVAKADPTATRFIYNNWHFSGGDRKLHDAGNCFYVPFLFHEGPGYYDIIDSDVFLVAVAPMDERGYFNFGTSNSIQMAVAKKAKKVIVEINRNIPHCYGGFNEGIHIDEVDLIVESDHKPLFQLPSSTPSEIDTRIARLIMEEIRDGSCIQLGIGGMPNAVGKMIAESDLKDLGVHTEMLADSFVDMFEAGRITCKFTRYCPGKMAYTFALGSRKLYDFLDRNPFCASYSVDFVNKPSNISMNENMVAINNAVEVDLFGQVSSESSGPRHISGTGGQFDYTFGAYHAPGGKSFICLSSTTKGKDGQLVSRIRPTFTPGSIITVPRTVSHWVVTEYGKVNLKGKSTWERAEALISIAHPDFRDELVEEAQKMGIWRAGDRKHKIQSPNLQLKTA</sequence>
<dbReference type="EC" id="2.8.3.-" evidence="3"/>
<dbReference type="SUPFAM" id="SSF100950">
    <property type="entry name" value="NagB/RpiA/CoA transferase-like"/>
    <property type="match status" value="2"/>
</dbReference>
<comment type="pathway">
    <text evidence="3">Lipid metabolism; butanoate metabolism.</text>
</comment>
<keyword evidence="3" id="KW-0963">Cytoplasm</keyword>
<dbReference type="UniPathway" id="UPA00863"/>
<evidence type="ECO:0000259" key="5">
    <source>
        <dbReference type="Pfam" id="PF13336"/>
    </source>
</evidence>
<feature type="binding site" evidence="3">
    <location>
        <begin position="218"/>
        <end position="222"/>
    </location>
    <ligand>
        <name>CoA</name>
        <dbReference type="ChEBI" id="CHEBI:57287"/>
    </ligand>
</feature>
<keyword evidence="3" id="KW-0276">Fatty acid metabolism</keyword>
<evidence type="ECO:0000259" key="4">
    <source>
        <dbReference type="Pfam" id="PF02550"/>
    </source>
</evidence>
<dbReference type="Pfam" id="PF13336">
    <property type="entry name" value="AcetylCoA_hyd_C"/>
    <property type="match status" value="1"/>
</dbReference>
<dbReference type="PANTHER" id="PTHR21432">
    <property type="entry name" value="ACETYL-COA HYDROLASE-RELATED"/>
    <property type="match status" value="1"/>
</dbReference>
<dbReference type="Gene3D" id="3.40.1080.10">
    <property type="entry name" value="Glutaconate Coenzyme A-transferase"/>
    <property type="match status" value="1"/>
</dbReference>
<dbReference type="InterPro" id="IPR046433">
    <property type="entry name" value="ActCoA_hydro"/>
</dbReference>
<dbReference type="HAMAP" id="MF_03228">
    <property type="entry name" value="But_CoA_trans"/>
    <property type="match status" value="1"/>
</dbReference>
<dbReference type="GO" id="GO:0008775">
    <property type="term" value="F:acetate CoA-transferase activity"/>
    <property type="evidence" value="ECO:0007669"/>
    <property type="project" value="InterPro"/>
</dbReference>
<dbReference type="GO" id="GO:0006084">
    <property type="term" value="P:acetyl-CoA metabolic process"/>
    <property type="evidence" value="ECO:0007669"/>
    <property type="project" value="UniProtKB-UniRule"/>
</dbReference>
<dbReference type="OrthoDB" id="9801795at2"/>
<comment type="function">
    <text evidence="3">Coenzyme A-transferase that converts butyrate to butyryl-CoA.</text>
</comment>
<dbReference type="Proteomes" id="UP000318307">
    <property type="component" value="Unassembled WGS sequence"/>
</dbReference>
<feature type="binding site" evidence="3">
    <location>
        <position position="318"/>
    </location>
    <ligand>
        <name>CoA</name>
        <dbReference type="ChEBI" id="CHEBI:57287"/>
    </ligand>
</feature>
<comment type="subcellular location">
    <subcellularLocation>
        <location evidence="3">Cytoplasm</location>
    </subcellularLocation>
</comment>
<organism evidence="6 7">
    <name type="scientific">Desulfobotulus alkaliphilus</name>
    <dbReference type="NCBI Taxonomy" id="622671"/>
    <lineage>
        <taxon>Bacteria</taxon>
        <taxon>Pseudomonadati</taxon>
        <taxon>Thermodesulfobacteriota</taxon>
        <taxon>Desulfobacteria</taxon>
        <taxon>Desulfobacterales</taxon>
        <taxon>Desulfobacteraceae</taxon>
        <taxon>Desulfobotulus</taxon>
    </lineage>
</organism>
<evidence type="ECO:0000313" key="6">
    <source>
        <dbReference type="EMBL" id="TWI71109.1"/>
    </source>
</evidence>
<evidence type="ECO:0000256" key="2">
    <source>
        <dbReference type="ARBA" id="ARBA00022679"/>
    </source>
</evidence>
<name>A0A562RPX8_9BACT</name>
<dbReference type="RefSeq" id="WP_144685154.1">
    <property type="nucleotide sequence ID" value="NZ_VLLC01000015.1"/>
</dbReference>
<keyword evidence="7" id="KW-1185">Reference proteome</keyword>
<dbReference type="InterPro" id="IPR026888">
    <property type="entry name" value="AcetylCoA_hyd_C"/>
</dbReference>
<dbReference type="InterPro" id="IPR003702">
    <property type="entry name" value="ActCoA_hydro_N"/>
</dbReference>
<dbReference type="EMBL" id="VLLC01000015">
    <property type="protein sequence ID" value="TWI71109.1"/>
    <property type="molecule type" value="Genomic_DNA"/>
</dbReference>
<proteinExistence type="inferred from homology"/>
<dbReference type="InterPro" id="IPR023990">
    <property type="entry name" value="Butryl-CoA_acetate_CoA_Tfrase"/>
</dbReference>
<dbReference type="AlphaFoldDB" id="A0A562RPX8"/>
<reference evidence="6 7" key="1">
    <citation type="submission" date="2019-07" db="EMBL/GenBank/DDBJ databases">
        <title>Genome sequencing of 100 strains of the haloalkaliphilic chemolithoautotrophic sulfur-oxidizing bacterium Thioalkalivibrio.</title>
        <authorList>
            <person name="Muyzer G."/>
        </authorList>
    </citation>
    <scope>NUCLEOTIDE SEQUENCE [LARGE SCALE GENOMIC DNA]</scope>
    <source>
        <strain evidence="6 7">ASO4-4</strain>
    </source>
</reference>
<protein>
    <recommendedName>
        <fullName evidence="3">Probable butyrate:acetyl-CoA coenzyme A-transferase</fullName>
        <shortName evidence="3">Butyrate CoA-transferase</shortName>
        <ecNumber evidence="3">2.8.3.-</ecNumber>
    </recommendedName>
</protein>
<feature type="binding site" evidence="3">
    <location>
        <position position="341"/>
    </location>
    <ligand>
        <name>CoA</name>
        <dbReference type="ChEBI" id="CHEBI:57287"/>
    </ligand>
</feature>
<comment type="similarity">
    <text evidence="1 3">Belongs to the acetyl-CoA hydrolase/transferase family.</text>
</comment>
<dbReference type="GO" id="GO:0006083">
    <property type="term" value="P:acetate metabolic process"/>
    <property type="evidence" value="ECO:0007669"/>
    <property type="project" value="InterPro"/>
</dbReference>
<dbReference type="Gene3D" id="3.40.1080.20">
    <property type="entry name" value="Acetyl-CoA hydrolase/transferase C-terminal domain"/>
    <property type="match status" value="1"/>
</dbReference>
<dbReference type="PANTHER" id="PTHR21432:SF20">
    <property type="entry name" value="ACETYL-COA HYDROLASE"/>
    <property type="match status" value="1"/>
</dbReference>
<dbReference type="Gene3D" id="3.30.750.70">
    <property type="entry name" value="4-hydroxybutyrate coenzyme like domains"/>
    <property type="match status" value="1"/>
</dbReference>
<evidence type="ECO:0000256" key="3">
    <source>
        <dbReference type="HAMAP-Rule" id="MF_03228"/>
    </source>
</evidence>
<dbReference type="InterPro" id="IPR038460">
    <property type="entry name" value="AcetylCoA_hyd_C_sf"/>
</dbReference>
<dbReference type="Pfam" id="PF02550">
    <property type="entry name" value="AcetylCoA_hydro"/>
    <property type="match status" value="1"/>
</dbReference>